<evidence type="ECO:0000313" key="1">
    <source>
        <dbReference type="EMBL" id="KIP98720.1"/>
    </source>
</evidence>
<dbReference type="OrthoDB" id="6901817at2"/>
<evidence type="ECO:0000313" key="2">
    <source>
        <dbReference type="Proteomes" id="UP000032068"/>
    </source>
</evidence>
<dbReference type="RefSeq" id="WP_042554582.1">
    <property type="nucleotide sequence ID" value="NZ_JXQW01000039.1"/>
</dbReference>
<accession>A0A0D0IZR6</accession>
<dbReference type="AlphaFoldDB" id="A0A0D0IZR6"/>
<reference evidence="1 2" key="1">
    <citation type="submission" date="2014-12" db="EMBL/GenBank/DDBJ databases">
        <title>16Stimator: statistical estimation of ribosomal gene copy numbers from draft genome assemblies.</title>
        <authorList>
            <person name="Perisin M.A."/>
            <person name="Vetter M."/>
            <person name="Gilbert J.A."/>
            <person name="Bergelson J."/>
        </authorList>
    </citation>
    <scope>NUCLEOTIDE SEQUENCE [LARGE SCALE GENOMIC DNA]</scope>
    <source>
        <strain evidence="1 2">MEJ086</strain>
    </source>
</reference>
<comment type="caution">
    <text evidence="1">The sequence shown here is derived from an EMBL/GenBank/DDBJ whole genome shotgun (WGS) entry which is preliminary data.</text>
</comment>
<proteinExistence type="predicted"/>
<protein>
    <recommendedName>
        <fullName evidence="3">DUF1652 domain-containing protein</fullName>
    </recommendedName>
</protein>
<gene>
    <name evidence="1" type="ORF">RU08_14660</name>
</gene>
<evidence type="ECO:0008006" key="3">
    <source>
        <dbReference type="Google" id="ProtNLM"/>
    </source>
</evidence>
<dbReference type="EMBL" id="JXQW01000039">
    <property type="protein sequence ID" value="KIP98720.1"/>
    <property type="molecule type" value="Genomic_DNA"/>
</dbReference>
<sequence>MDMLIKQLKTVTAGRYHIITETSSEGLQVDCLDLQCNLVATRRLSAAQMQNKILMTAVYADLKGSLGY</sequence>
<dbReference type="Proteomes" id="UP000032068">
    <property type="component" value="Unassembled WGS sequence"/>
</dbReference>
<name>A0A0D0IZR6_9PSED</name>
<organism evidence="1 2">
    <name type="scientific">Pseudomonas fulva</name>
    <dbReference type="NCBI Taxonomy" id="47880"/>
    <lineage>
        <taxon>Bacteria</taxon>
        <taxon>Pseudomonadati</taxon>
        <taxon>Pseudomonadota</taxon>
        <taxon>Gammaproteobacteria</taxon>
        <taxon>Pseudomonadales</taxon>
        <taxon>Pseudomonadaceae</taxon>
        <taxon>Pseudomonas</taxon>
    </lineage>
</organism>